<dbReference type="InterPro" id="IPR014044">
    <property type="entry name" value="CAP_dom"/>
</dbReference>
<dbReference type="CDD" id="cd05379">
    <property type="entry name" value="CAP_bacterial"/>
    <property type="match status" value="1"/>
</dbReference>
<protein>
    <recommendedName>
        <fullName evidence="1">SCP domain-containing protein</fullName>
    </recommendedName>
</protein>
<dbReference type="Proteomes" id="UP000050562">
    <property type="component" value="Unassembled WGS sequence"/>
</dbReference>
<dbReference type="PATRIC" id="fig|251707.3.peg.5465"/>
<dbReference type="InterPro" id="IPR035940">
    <property type="entry name" value="CAP_sf"/>
</dbReference>
<proteinExistence type="predicted"/>
<dbReference type="AlphaFoldDB" id="A0A0P9XWG3"/>
<accession>A0A0P9XWG3</accession>
<dbReference type="Gene3D" id="3.40.33.10">
    <property type="entry name" value="CAP"/>
    <property type="match status" value="1"/>
</dbReference>
<organism evidence="2 3">
    <name type="scientific">Pseudomonas syringae pv. primulae</name>
    <dbReference type="NCBI Taxonomy" id="251707"/>
    <lineage>
        <taxon>Bacteria</taxon>
        <taxon>Pseudomonadati</taxon>
        <taxon>Pseudomonadota</taxon>
        <taxon>Gammaproteobacteria</taxon>
        <taxon>Pseudomonadales</taxon>
        <taxon>Pseudomonadaceae</taxon>
        <taxon>Pseudomonas</taxon>
    </lineage>
</organism>
<dbReference type="EMBL" id="LJRC01000212">
    <property type="protein sequence ID" value="KPY33307.1"/>
    <property type="molecule type" value="Genomic_DNA"/>
</dbReference>
<dbReference type="PANTHER" id="PTHR31157">
    <property type="entry name" value="SCP DOMAIN-CONTAINING PROTEIN"/>
    <property type="match status" value="1"/>
</dbReference>
<dbReference type="Pfam" id="PF00188">
    <property type="entry name" value="CAP"/>
    <property type="match status" value="1"/>
</dbReference>
<name>A0A0P9XWG3_9PSED</name>
<evidence type="ECO:0000313" key="3">
    <source>
        <dbReference type="Proteomes" id="UP000050562"/>
    </source>
</evidence>
<dbReference type="SUPFAM" id="SSF55797">
    <property type="entry name" value="PR-1-like"/>
    <property type="match status" value="1"/>
</dbReference>
<sequence>MIGALNPSEIFMGSITSFLRVAVLSLGVLVAQSALASDETQLIDSLNAWRGQVQRCGDQVSMELPPLVIDPRLILPASGGVDLQQALSRASYPMVTVQAISLSGPRDAASALKAVQESFCKVVLDPQFIDIGVSREGQDWRIVLARSLVAARLGDWQAEGQKVLEMINVARTAPRQCGTQAFPATTPLAWNATLGTAAQAHSQSMANNNFFDHKDREGRMPGDRAELAGYIGQQVGENIAAGQDTARKVVDGWLASPGHCANLMNAGFRELGAAYATDPKSDAGIYWTAMFGTQQ</sequence>
<evidence type="ECO:0000313" key="2">
    <source>
        <dbReference type="EMBL" id="KPY33307.1"/>
    </source>
</evidence>
<comment type="caution">
    <text evidence="2">The sequence shown here is derived from an EMBL/GenBank/DDBJ whole genome shotgun (WGS) entry which is preliminary data.</text>
</comment>
<gene>
    <name evidence="2" type="ORF">ALO52_04171</name>
</gene>
<dbReference type="PANTHER" id="PTHR31157:SF1">
    <property type="entry name" value="SCP DOMAIN-CONTAINING PROTEIN"/>
    <property type="match status" value="1"/>
</dbReference>
<reference evidence="2 3" key="1">
    <citation type="submission" date="2015-09" db="EMBL/GenBank/DDBJ databases">
        <title>Genome announcement of multiple Pseudomonas syringae strains.</title>
        <authorList>
            <person name="Thakur S."/>
            <person name="Wang P.W."/>
            <person name="Gong Y."/>
            <person name="Weir B.S."/>
            <person name="Guttman D.S."/>
        </authorList>
    </citation>
    <scope>NUCLEOTIDE SEQUENCE [LARGE SCALE GENOMIC DNA]</scope>
    <source>
        <strain evidence="2 3">ICMP3956</strain>
    </source>
</reference>
<feature type="domain" description="SCP" evidence="1">
    <location>
        <begin position="185"/>
        <end position="291"/>
    </location>
</feature>
<evidence type="ECO:0000259" key="1">
    <source>
        <dbReference type="Pfam" id="PF00188"/>
    </source>
</evidence>